<sequence length="582" mass="63590">MAALPDTRMPGVFTVEVPTIPPSIGVVPSAVPCFIGYTEFASKNGEDVLLKPVRIRNLREYENYFGTAPAQAISVDLLEIVDDLQTATSIRTDVRVQPADDFKFKMYYAMKLYYANGGGPGYIISVGNYEDDTVAAADLQKGVDAARLAKDVTILSFPDAGKNLNDDDHYGTLIPYTLKHCMKMVNRIVVVDVDDKNTDISYIGDNFRTKIPKDISLKYGGAYYPFLQTTIDYRFDPAGVTIASHHAFTSALLLKQQAITQLSVQAKGYSEAKDVAAASTAADLGALRKEVEDALRKKALPVPAEVTAALKKPGATLDTAKADIKKAFDDFDTAKNTRTGEFEAAQKEIDDQLPAGRLLPAGSKMGDLESSNNLMFNKIREAINAVPVILPPSPAIAGLMVQTDATQGVWKAPANVGLAAVIAPTVEIDDDFHADLNVDAGSGKSVNAIRTYEGKGILVFGARTLTGNDLEWRYISVRRTFNFIEDSVARAMQDFVFAPNTRDSWIKVKAMISNFLIEIWKSGGLFGNTMNEAFQVNVGLPETMTDVDILEGRMIVEIKLRVARPAEFIILRYEHKFQANAA</sequence>
<protein>
    <submittedName>
        <fullName evidence="3">Phage tail sheath family protein</fullName>
    </submittedName>
</protein>
<reference evidence="3 4" key="1">
    <citation type="submission" date="2020-06" db="EMBL/GenBank/DDBJ databases">
        <title>Dyadobacter sandarakinus sp. nov., isolated from the soil of the Arctic Yellow River Station.</title>
        <authorList>
            <person name="Zhang Y."/>
            <person name="Peng F."/>
        </authorList>
    </citation>
    <scope>NUCLEOTIDE SEQUENCE [LARGE SCALE GENOMIC DNA]</scope>
    <source>
        <strain evidence="3 4">Q3-56</strain>
    </source>
</reference>
<dbReference type="Proteomes" id="UP000612680">
    <property type="component" value="Chromosome"/>
</dbReference>
<accession>A0ABX7I419</accession>
<dbReference type="PANTHER" id="PTHR35861">
    <property type="match status" value="1"/>
</dbReference>
<dbReference type="InterPro" id="IPR020287">
    <property type="entry name" value="Tail_sheath_C"/>
</dbReference>
<feature type="domain" description="Tail sheath protein C-terminal" evidence="2">
    <location>
        <begin position="471"/>
        <end position="573"/>
    </location>
</feature>
<dbReference type="PANTHER" id="PTHR35861:SF1">
    <property type="entry name" value="PHAGE TAIL SHEATH PROTEIN"/>
    <property type="match status" value="1"/>
</dbReference>
<dbReference type="EMBL" id="CP056775">
    <property type="protein sequence ID" value="QRR00615.1"/>
    <property type="molecule type" value="Genomic_DNA"/>
</dbReference>
<evidence type="ECO:0000313" key="3">
    <source>
        <dbReference type="EMBL" id="QRR00615.1"/>
    </source>
</evidence>
<dbReference type="Pfam" id="PF17482">
    <property type="entry name" value="Phage_sheath_1C"/>
    <property type="match status" value="1"/>
</dbReference>
<name>A0ABX7I419_9BACT</name>
<evidence type="ECO:0000313" key="4">
    <source>
        <dbReference type="Proteomes" id="UP000612680"/>
    </source>
</evidence>
<dbReference type="InterPro" id="IPR052042">
    <property type="entry name" value="Tail_sheath_structural"/>
</dbReference>
<evidence type="ECO:0000256" key="1">
    <source>
        <dbReference type="ARBA" id="ARBA00008005"/>
    </source>
</evidence>
<evidence type="ECO:0000259" key="2">
    <source>
        <dbReference type="Pfam" id="PF17482"/>
    </source>
</evidence>
<organism evidence="3 4">
    <name type="scientific">Dyadobacter sandarakinus</name>
    <dbReference type="NCBI Taxonomy" id="2747268"/>
    <lineage>
        <taxon>Bacteria</taxon>
        <taxon>Pseudomonadati</taxon>
        <taxon>Bacteroidota</taxon>
        <taxon>Cytophagia</taxon>
        <taxon>Cytophagales</taxon>
        <taxon>Spirosomataceae</taxon>
        <taxon>Dyadobacter</taxon>
    </lineage>
</organism>
<comment type="similarity">
    <text evidence="1">Belongs to the myoviridae tail sheath protein family.</text>
</comment>
<keyword evidence="4" id="KW-1185">Reference proteome</keyword>
<proteinExistence type="inferred from homology"/>
<dbReference type="RefSeq" id="WP_204661831.1">
    <property type="nucleotide sequence ID" value="NZ_CP056775.1"/>
</dbReference>
<gene>
    <name evidence="3" type="ORF">HWI92_06685</name>
</gene>
<dbReference type="Gene3D" id="3.40.50.11780">
    <property type="match status" value="1"/>
</dbReference>